<dbReference type="InterPro" id="IPR010730">
    <property type="entry name" value="HET"/>
</dbReference>
<gene>
    <name evidence="2" type="ORF">B0T26DRAFT_600620</name>
</gene>
<dbReference type="AlphaFoldDB" id="A0AA39ZRD4"/>
<feature type="non-terminal residue" evidence="2">
    <location>
        <position position="295"/>
    </location>
</feature>
<name>A0AA39ZRD4_9PEZI</name>
<comment type="caution">
    <text evidence="2">The sequence shown here is derived from an EMBL/GenBank/DDBJ whole genome shotgun (WGS) entry which is preliminary data.</text>
</comment>
<reference evidence="2" key="1">
    <citation type="submission" date="2023-06" db="EMBL/GenBank/DDBJ databases">
        <title>Genome-scale phylogeny and comparative genomics of the fungal order Sordariales.</title>
        <authorList>
            <consortium name="Lawrence Berkeley National Laboratory"/>
            <person name="Hensen N."/>
            <person name="Bonometti L."/>
            <person name="Westerberg I."/>
            <person name="Brannstrom I.O."/>
            <person name="Guillou S."/>
            <person name="Cros-Aarteil S."/>
            <person name="Calhoun S."/>
            <person name="Haridas S."/>
            <person name="Kuo A."/>
            <person name="Mondo S."/>
            <person name="Pangilinan J."/>
            <person name="Riley R."/>
            <person name="LaButti K."/>
            <person name="Andreopoulos B."/>
            <person name="Lipzen A."/>
            <person name="Chen C."/>
            <person name="Yanf M."/>
            <person name="Daum C."/>
            <person name="Ng V."/>
            <person name="Clum A."/>
            <person name="Steindorff A."/>
            <person name="Ohm R."/>
            <person name="Martin F."/>
            <person name="Silar P."/>
            <person name="Natvig D."/>
            <person name="Lalanne C."/>
            <person name="Gautier V."/>
            <person name="Ament-velasquez S.L."/>
            <person name="Kruys A."/>
            <person name="Hutchinson M.I."/>
            <person name="Powell A.J."/>
            <person name="Barry K."/>
            <person name="Miller A.N."/>
            <person name="Grigoriev I.V."/>
            <person name="Debuchy R."/>
            <person name="Gladieux P."/>
            <person name="Thoren M.H."/>
            <person name="Johannesson H."/>
        </authorList>
    </citation>
    <scope>NUCLEOTIDE SEQUENCE</scope>
    <source>
        <strain evidence="2">SMH2392-1A</strain>
    </source>
</reference>
<feature type="non-terminal residue" evidence="2">
    <location>
        <position position="1"/>
    </location>
</feature>
<dbReference type="PANTHER" id="PTHR33112:SF16">
    <property type="entry name" value="HETEROKARYON INCOMPATIBILITY DOMAIN-CONTAINING PROTEIN"/>
    <property type="match status" value="1"/>
</dbReference>
<dbReference type="Proteomes" id="UP001172101">
    <property type="component" value="Unassembled WGS sequence"/>
</dbReference>
<evidence type="ECO:0000313" key="2">
    <source>
        <dbReference type="EMBL" id="KAK0702060.1"/>
    </source>
</evidence>
<dbReference type="RefSeq" id="XP_060289724.1">
    <property type="nucleotide sequence ID" value="XM_060435726.1"/>
</dbReference>
<organism evidence="2 3">
    <name type="scientific">Lasiosphaeria miniovina</name>
    <dbReference type="NCBI Taxonomy" id="1954250"/>
    <lineage>
        <taxon>Eukaryota</taxon>
        <taxon>Fungi</taxon>
        <taxon>Dikarya</taxon>
        <taxon>Ascomycota</taxon>
        <taxon>Pezizomycotina</taxon>
        <taxon>Sordariomycetes</taxon>
        <taxon>Sordariomycetidae</taxon>
        <taxon>Sordariales</taxon>
        <taxon>Lasiosphaeriaceae</taxon>
        <taxon>Lasiosphaeria</taxon>
    </lineage>
</organism>
<protein>
    <submittedName>
        <fullName evidence="2">Heterokaryon incompatibility protein-domain-containing protein</fullName>
    </submittedName>
</protein>
<proteinExistence type="predicted"/>
<evidence type="ECO:0000259" key="1">
    <source>
        <dbReference type="Pfam" id="PF06985"/>
    </source>
</evidence>
<accession>A0AA39ZRD4</accession>
<dbReference type="Pfam" id="PF06985">
    <property type="entry name" value="HET"/>
    <property type="match status" value="1"/>
</dbReference>
<evidence type="ECO:0000313" key="3">
    <source>
        <dbReference type="Proteomes" id="UP001172101"/>
    </source>
</evidence>
<dbReference type="EMBL" id="JAUIRO010000009">
    <property type="protein sequence ID" value="KAK0702060.1"/>
    <property type="molecule type" value="Genomic_DNA"/>
</dbReference>
<dbReference type="GeneID" id="85318996"/>
<feature type="domain" description="Heterokaryon incompatibility" evidence="1">
    <location>
        <begin position="29"/>
        <end position="134"/>
    </location>
</feature>
<dbReference type="PANTHER" id="PTHR33112">
    <property type="entry name" value="DOMAIN PROTEIN, PUTATIVE-RELATED"/>
    <property type="match status" value="1"/>
</dbReference>
<sequence length="295" mass="32614">PARVLDVGSRSGTEQGIRLVNGLNRHGPYVTLSHAWGRSRVITTTASTIQQRRDGISLSELSQTFRDAVTVARKLLVRYLWIDSLCIIQDSAEDWPIEAAKMGQYYSNSLLTISAVSAPGGDHGIFCSRNPHVLTPCPTHRPPLWQRAWVMQERVLPPRLLMFSDAQMSWLCRSDHASECALLSSATGDRISLISLDIGTGSELEKLHNAWYDLVTDYTKCGLTVKSDIFPAISGIASTLQRAIAGEQFVAGLWRSDLARGLLWSAVDSTKSMPDLREYRAPSWSWASLPGPCVF</sequence>
<keyword evidence="3" id="KW-1185">Reference proteome</keyword>